<evidence type="ECO:0000313" key="1">
    <source>
        <dbReference type="EMBL" id="KAF2031090.1"/>
    </source>
</evidence>
<dbReference type="EMBL" id="ML978184">
    <property type="protein sequence ID" value="KAF2031090.1"/>
    <property type="molecule type" value="Genomic_DNA"/>
</dbReference>
<proteinExistence type="predicted"/>
<organism evidence="1 2">
    <name type="scientific">Setomelanomma holmii</name>
    <dbReference type="NCBI Taxonomy" id="210430"/>
    <lineage>
        <taxon>Eukaryota</taxon>
        <taxon>Fungi</taxon>
        <taxon>Dikarya</taxon>
        <taxon>Ascomycota</taxon>
        <taxon>Pezizomycotina</taxon>
        <taxon>Dothideomycetes</taxon>
        <taxon>Pleosporomycetidae</taxon>
        <taxon>Pleosporales</taxon>
        <taxon>Pleosporineae</taxon>
        <taxon>Phaeosphaeriaceae</taxon>
        <taxon>Setomelanomma</taxon>
    </lineage>
</organism>
<dbReference type="OrthoDB" id="531190at2759"/>
<dbReference type="AlphaFoldDB" id="A0A9P4HAT2"/>
<name>A0A9P4HAT2_9PLEO</name>
<gene>
    <name evidence="1" type="ORF">EK21DRAFT_64188</name>
</gene>
<evidence type="ECO:0000313" key="2">
    <source>
        <dbReference type="Proteomes" id="UP000799777"/>
    </source>
</evidence>
<sequence>MRPIGWVEFKEKYDKKSESAKNEPMQLKALFGWYEMEFQRIIYRRFKYLYSTRWSDHTNPQAFKTQLESLSGEERQHVIDDEERIKKEGEQYPNIGVIIPDHRIRRIQHLLSDLVELLDEVSTMKFNRPVRRCGMEIDNSVLARGNPLGLQVGGRVPCDCHFPDCNPKRQDFEHRQLAVPQGRMGRSKSWQVLQPARQPTTRADNFTLSRHTTEKQTV</sequence>
<protein>
    <submittedName>
        <fullName evidence="1">Uncharacterized protein</fullName>
    </submittedName>
</protein>
<dbReference type="Proteomes" id="UP000799777">
    <property type="component" value="Unassembled WGS sequence"/>
</dbReference>
<keyword evidence="2" id="KW-1185">Reference proteome</keyword>
<comment type="caution">
    <text evidence="1">The sequence shown here is derived from an EMBL/GenBank/DDBJ whole genome shotgun (WGS) entry which is preliminary data.</text>
</comment>
<accession>A0A9P4HAT2</accession>
<reference evidence="1" key="1">
    <citation type="journal article" date="2020" name="Stud. Mycol.">
        <title>101 Dothideomycetes genomes: a test case for predicting lifestyles and emergence of pathogens.</title>
        <authorList>
            <person name="Haridas S."/>
            <person name="Albert R."/>
            <person name="Binder M."/>
            <person name="Bloem J."/>
            <person name="Labutti K."/>
            <person name="Salamov A."/>
            <person name="Andreopoulos B."/>
            <person name="Baker S."/>
            <person name="Barry K."/>
            <person name="Bills G."/>
            <person name="Bluhm B."/>
            <person name="Cannon C."/>
            <person name="Castanera R."/>
            <person name="Culley D."/>
            <person name="Daum C."/>
            <person name="Ezra D."/>
            <person name="Gonzalez J."/>
            <person name="Henrissat B."/>
            <person name="Kuo A."/>
            <person name="Liang C."/>
            <person name="Lipzen A."/>
            <person name="Lutzoni F."/>
            <person name="Magnuson J."/>
            <person name="Mondo S."/>
            <person name="Nolan M."/>
            <person name="Ohm R."/>
            <person name="Pangilinan J."/>
            <person name="Park H.-J."/>
            <person name="Ramirez L."/>
            <person name="Alfaro M."/>
            <person name="Sun H."/>
            <person name="Tritt A."/>
            <person name="Yoshinaga Y."/>
            <person name="Zwiers L.-H."/>
            <person name="Turgeon B."/>
            <person name="Goodwin S."/>
            <person name="Spatafora J."/>
            <person name="Crous P."/>
            <person name="Grigoriev I."/>
        </authorList>
    </citation>
    <scope>NUCLEOTIDE SEQUENCE</scope>
    <source>
        <strain evidence="1">CBS 110217</strain>
    </source>
</reference>